<dbReference type="RefSeq" id="WP_128785062.1">
    <property type="nucleotide sequence ID" value="NZ_RJLM01000007.1"/>
</dbReference>
<dbReference type="GO" id="GO:0003677">
    <property type="term" value="F:DNA binding"/>
    <property type="evidence" value="ECO:0007669"/>
    <property type="project" value="InterPro"/>
</dbReference>
<accession>A0A444JMQ2</accession>
<evidence type="ECO:0000313" key="4">
    <source>
        <dbReference type="Proteomes" id="UP000287563"/>
    </source>
</evidence>
<keyword evidence="1" id="KW-0233">DNA recombination</keyword>
<gene>
    <name evidence="3" type="ORF">EDI28_17040</name>
</gene>
<dbReference type="AlphaFoldDB" id="A0A444JMQ2"/>
<dbReference type="SUPFAM" id="SSF56349">
    <property type="entry name" value="DNA breaking-rejoining enzymes"/>
    <property type="match status" value="1"/>
</dbReference>
<dbReference type="InterPro" id="IPR002104">
    <property type="entry name" value="Integrase_catalytic"/>
</dbReference>
<name>A0A444JMQ2_9GAMM</name>
<organism evidence="3 4">
    <name type="scientific">Photobacterium chitinilyticum</name>
    <dbReference type="NCBI Taxonomy" id="2485123"/>
    <lineage>
        <taxon>Bacteria</taxon>
        <taxon>Pseudomonadati</taxon>
        <taxon>Pseudomonadota</taxon>
        <taxon>Gammaproteobacteria</taxon>
        <taxon>Vibrionales</taxon>
        <taxon>Vibrionaceae</taxon>
        <taxon>Photobacterium</taxon>
    </lineage>
</organism>
<dbReference type="GO" id="GO:0006310">
    <property type="term" value="P:DNA recombination"/>
    <property type="evidence" value="ECO:0007669"/>
    <property type="project" value="UniProtKB-KW"/>
</dbReference>
<dbReference type="InterPro" id="IPR013762">
    <property type="entry name" value="Integrase-like_cat_sf"/>
</dbReference>
<proteinExistence type="predicted"/>
<feature type="domain" description="Tyr recombinase" evidence="2">
    <location>
        <begin position="189"/>
        <end position="428"/>
    </location>
</feature>
<comment type="caution">
    <text evidence="3">The sequence shown here is derived from an EMBL/GenBank/DDBJ whole genome shotgun (WGS) entry which is preliminary data.</text>
</comment>
<dbReference type="InterPro" id="IPR011010">
    <property type="entry name" value="DNA_brk_join_enz"/>
</dbReference>
<sequence>MSYVIKRQVNYKAHKSAVTFQFPALFTEKGVLISHLRFLYTKRNKSQSWLERNCFAIELLLKFINNQTLSYQSATELLRAFVDALCFGTVENEQDPTGLYWRPRKSEDVNVLLGHITSYCDYLDEVHGEGLPKLNPMRKATHAEERLRWCAYYRRHSRCFLNHLNKPSAKELSYVRGVNGPERHLLSVESVYRFPEEYFNRLFNDGFKSSCGHQDYASQLIVMLMHYGGLRLSECFQIYVNDISIDPKTGAALVSVFHPSDGKAPETGFNNRRDYLATKFRLSPRNEYPRNHRLHAGWKQPLLTNRNLSFEVMFFPAHKAIEFTLLLQKYLSLRVNGHHPFLFSNSRGDAETKKNFIQKHSNAVTRIGLITAKSQGTTCHGHRHSYGYRLREYGFNQLEIQKAMHHKSPDSCLAYIRPTDEEVRQRMRCI</sequence>
<evidence type="ECO:0000259" key="2">
    <source>
        <dbReference type="PROSITE" id="PS51898"/>
    </source>
</evidence>
<dbReference type="PROSITE" id="PS51898">
    <property type="entry name" value="TYR_RECOMBINASE"/>
    <property type="match status" value="1"/>
</dbReference>
<dbReference type="Gene3D" id="1.10.443.10">
    <property type="entry name" value="Intergrase catalytic core"/>
    <property type="match status" value="1"/>
</dbReference>
<evidence type="ECO:0000313" key="3">
    <source>
        <dbReference type="EMBL" id="RWX54335.1"/>
    </source>
</evidence>
<dbReference type="OrthoDB" id="2078692at2"/>
<dbReference type="CDD" id="cd00397">
    <property type="entry name" value="DNA_BRE_C"/>
    <property type="match status" value="1"/>
</dbReference>
<dbReference type="Proteomes" id="UP000287563">
    <property type="component" value="Unassembled WGS sequence"/>
</dbReference>
<keyword evidence="4" id="KW-1185">Reference proteome</keyword>
<evidence type="ECO:0000256" key="1">
    <source>
        <dbReference type="ARBA" id="ARBA00023172"/>
    </source>
</evidence>
<dbReference type="NCBIfam" id="NF040693">
    <property type="entry name" value="recomb_GmtY"/>
    <property type="match status" value="1"/>
</dbReference>
<protein>
    <submittedName>
        <fullName evidence="3">Site-specific integrase</fullName>
    </submittedName>
</protein>
<reference evidence="3 4" key="1">
    <citation type="submission" date="2018-11" db="EMBL/GenBank/DDBJ databases">
        <title>Photobacterium sp. BEI247 sp. nov., a marine bacterium isolated from Yongle Blue Hole in the South China Sea.</title>
        <authorList>
            <person name="Wang X."/>
        </authorList>
    </citation>
    <scope>NUCLEOTIDE SEQUENCE [LARGE SCALE GENOMIC DNA]</scope>
    <source>
        <strain evidence="4">BEI247</strain>
    </source>
</reference>
<dbReference type="GO" id="GO:0015074">
    <property type="term" value="P:DNA integration"/>
    <property type="evidence" value="ECO:0007669"/>
    <property type="project" value="InterPro"/>
</dbReference>
<dbReference type="EMBL" id="RJLM01000007">
    <property type="protein sequence ID" value="RWX54335.1"/>
    <property type="molecule type" value="Genomic_DNA"/>
</dbReference>